<comment type="catalytic activity">
    <reaction evidence="1">
        <text>ATP + protein L-histidine = ADP + protein N-phospho-L-histidine.</text>
        <dbReference type="EC" id="2.7.13.3"/>
    </reaction>
</comment>
<dbReference type="EMBL" id="LILB01000005">
    <property type="protein sequence ID" value="KOO49853.1"/>
    <property type="molecule type" value="Genomic_DNA"/>
</dbReference>
<dbReference type="Pfam" id="PF00512">
    <property type="entry name" value="HisKA"/>
    <property type="match status" value="1"/>
</dbReference>
<gene>
    <name evidence="16" type="ORF">AMD00_16190</name>
</gene>
<keyword evidence="8" id="KW-0547">Nucleotide-binding</keyword>
<keyword evidence="12" id="KW-0902">Two-component regulatory system</keyword>
<dbReference type="SUPFAM" id="SSF47384">
    <property type="entry name" value="Homodimeric domain of signal transducing histidine kinase"/>
    <property type="match status" value="1"/>
</dbReference>
<dbReference type="InterPro" id="IPR003660">
    <property type="entry name" value="HAMP_dom"/>
</dbReference>
<comment type="caution">
    <text evidence="16">The sequence shown here is derived from an EMBL/GenBank/DDBJ whole genome shotgun (WGS) entry which is preliminary data.</text>
</comment>
<protein>
    <recommendedName>
        <fullName evidence="3">histidine kinase</fullName>
        <ecNumber evidence="3">2.7.13.3</ecNumber>
    </recommendedName>
</protein>
<evidence type="ECO:0000313" key="16">
    <source>
        <dbReference type="EMBL" id="KOO49853.1"/>
    </source>
</evidence>
<dbReference type="PROSITE" id="PS50109">
    <property type="entry name" value="HIS_KIN"/>
    <property type="match status" value="1"/>
</dbReference>
<proteinExistence type="predicted"/>
<dbReference type="GO" id="GO:0005886">
    <property type="term" value="C:plasma membrane"/>
    <property type="evidence" value="ECO:0007669"/>
    <property type="project" value="UniProtKB-SubCell"/>
</dbReference>
<dbReference type="GO" id="GO:0005524">
    <property type="term" value="F:ATP binding"/>
    <property type="evidence" value="ECO:0007669"/>
    <property type="project" value="UniProtKB-KW"/>
</dbReference>
<dbReference type="Pfam" id="PF00672">
    <property type="entry name" value="HAMP"/>
    <property type="match status" value="1"/>
</dbReference>
<dbReference type="FunFam" id="1.10.287.130:FF:000001">
    <property type="entry name" value="Two-component sensor histidine kinase"/>
    <property type="match status" value="1"/>
</dbReference>
<keyword evidence="11" id="KW-1133">Transmembrane helix</keyword>
<dbReference type="CDD" id="cd06225">
    <property type="entry name" value="HAMP"/>
    <property type="match status" value="1"/>
</dbReference>
<evidence type="ECO:0000256" key="1">
    <source>
        <dbReference type="ARBA" id="ARBA00000085"/>
    </source>
</evidence>
<dbReference type="PROSITE" id="PS50885">
    <property type="entry name" value="HAMP"/>
    <property type="match status" value="1"/>
</dbReference>
<feature type="domain" description="HAMP" evidence="15">
    <location>
        <begin position="175"/>
        <end position="229"/>
    </location>
</feature>
<evidence type="ECO:0000259" key="14">
    <source>
        <dbReference type="PROSITE" id="PS50109"/>
    </source>
</evidence>
<reference evidence="17" key="1">
    <citation type="submission" date="2015-08" db="EMBL/GenBank/DDBJ databases">
        <title>Fjat-10028 dsm 16317.</title>
        <authorList>
            <person name="Liu B."/>
            <person name="Wang J."/>
            <person name="Zhu Y."/>
            <person name="Liu G."/>
            <person name="Chen Q."/>
            <person name="Chen Z."/>
            <person name="Lan J."/>
            <person name="Che J."/>
            <person name="Ge C."/>
            <person name="Shi H."/>
            <person name="Pan Z."/>
            <person name="Liu X."/>
        </authorList>
    </citation>
    <scope>NUCLEOTIDE SEQUENCE [LARGE SCALE GENOMIC DNA]</scope>
    <source>
        <strain evidence="17">DSM 16317</strain>
    </source>
</reference>
<evidence type="ECO:0000256" key="13">
    <source>
        <dbReference type="ARBA" id="ARBA00023136"/>
    </source>
</evidence>
<evidence type="ECO:0000313" key="17">
    <source>
        <dbReference type="Proteomes" id="UP000036867"/>
    </source>
</evidence>
<keyword evidence="10" id="KW-0067">ATP-binding</keyword>
<dbReference type="InterPro" id="IPR003661">
    <property type="entry name" value="HisK_dim/P_dom"/>
</dbReference>
<dbReference type="Gene3D" id="6.10.340.10">
    <property type="match status" value="1"/>
</dbReference>
<dbReference type="SUPFAM" id="SSF55874">
    <property type="entry name" value="ATPase domain of HSP90 chaperone/DNA topoisomerase II/histidine kinase"/>
    <property type="match status" value="1"/>
</dbReference>
<dbReference type="SMART" id="SM00387">
    <property type="entry name" value="HATPase_c"/>
    <property type="match status" value="1"/>
</dbReference>
<evidence type="ECO:0000256" key="7">
    <source>
        <dbReference type="ARBA" id="ARBA00022692"/>
    </source>
</evidence>
<dbReference type="RefSeq" id="WP_053418026.1">
    <property type="nucleotide sequence ID" value="NZ_LILB01000005.1"/>
</dbReference>
<dbReference type="InterPro" id="IPR036890">
    <property type="entry name" value="HATPase_C_sf"/>
</dbReference>
<dbReference type="OrthoDB" id="9786919at2"/>
<organism evidence="16 17">
    <name type="scientific">Viridibacillus arvi</name>
    <dbReference type="NCBI Taxonomy" id="263475"/>
    <lineage>
        <taxon>Bacteria</taxon>
        <taxon>Bacillati</taxon>
        <taxon>Bacillota</taxon>
        <taxon>Bacilli</taxon>
        <taxon>Bacillales</taxon>
        <taxon>Caryophanaceae</taxon>
        <taxon>Viridibacillus</taxon>
    </lineage>
</organism>
<keyword evidence="17" id="KW-1185">Reference proteome</keyword>
<dbReference type="PRINTS" id="PR00344">
    <property type="entry name" value="BCTRLSENSOR"/>
</dbReference>
<evidence type="ECO:0000256" key="9">
    <source>
        <dbReference type="ARBA" id="ARBA00022777"/>
    </source>
</evidence>
<dbReference type="EC" id="2.7.13.3" evidence="3"/>
<dbReference type="InterPro" id="IPR050398">
    <property type="entry name" value="HssS/ArlS-like"/>
</dbReference>
<dbReference type="AlphaFoldDB" id="A0A0M0LGL9"/>
<dbReference type="STRING" id="263475.AMD00_16190"/>
<evidence type="ECO:0000256" key="10">
    <source>
        <dbReference type="ARBA" id="ARBA00022840"/>
    </source>
</evidence>
<evidence type="ECO:0000259" key="15">
    <source>
        <dbReference type="PROSITE" id="PS50885"/>
    </source>
</evidence>
<evidence type="ECO:0000256" key="2">
    <source>
        <dbReference type="ARBA" id="ARBA00004651"/>
    </source>
</evidence>
<evidence type="ECO:0000256" key="6">
    <source>
        <dbReference type="ARBA" id="ARBA00022679"/>
    </source>
</evidence>
<keyword evidence="5" id="KW-0597">Phosphoprotein</keyword>
<evidence type="ECO:0000256" key="8">
    <source>
        <dbReference type="ARBA" id="ARBA00022741"/>
    </source>
</evidence>
<dbReference type="InterPro" id="IPR003594">
    <property type="entry name" value="HATPase_dom"/>
</dbReference>
<dbReference type="SUPFAM" id="SSF158472">
    <property type="entry name" value="HAMP domain-like"/>
    <property type="match status" value="1"/>
</dbReference>
<dbReference type="GO" id="GO:0000155">
    <property type="term" value="F:phosphorelay sensor kinase activity"/>
    <property type="evidence" value="ECO:0007669"/>
    <property type="project" value="InterPro"/>
</dbReference>
<dbReference type="GeneID" id="301137634"/>
<sequence>MKLKTKIHVFSSLVMLIILVLTMIGIYFLYEKMAYDTEYNQLLSESKELVTSISQTSKVNDPATILRAYIPPRGAIRAVDLNGKSLITVQSTEGIEEYHPDIDEHKRYSVKKYEGIPVLSMSMPAIWVDGSVVHIQMLQSMKDVARNLELLRLVLLGVTILATIPIVLSSMTLGRIVTKPIHRLIATMQESQKSGTFEKINIEDDGRDEMAEMSRTFNEMMFQLEQNYRKQEHFVSNASHELKTPLTVVESYARLLKRRGFDNKEVANEAVQAILSESIRMNEMIKQMLELAKNKENIPLTIAAIDIYKVLEDTLHQMHQAYGREFNLLGNGPVIIKTDEQKLKQLFFIFLENARHYSEREINVSVAKEGAQFVVRIQDFGQGIAKENIPHLFDRFYRVSEDRNRKTGGTGLGLAIAHEIAERLAINITVLSTLGEGTTIVLRFENSNEGEQ</sequence>
<dbReference type="PANTHER" id="PTHR45528">
    <property type="entry name" value="SENSOR HISTIDINE KINASE CPXA"/>
    <property type="match status" value="1"/>
</dbReference>
<evidence type="ECO:0000256" key="11">
    <source>
        <dbReference type="ARBA" id="ARBA00022989"/>
    </source>
</evidence>
<dbReference type="Proteomes" id="UP000036867">
    <property type="component" value="Unassembled WGS sequence"/>
</dbReference>
<name>A0A0M0LGL9_9BACL</name>
<evidence type="ECO:0000256" key="4">
    <source>
        <dbReference type="ARBA" id="ARBA00022475"/>
    </source>
</evidence>
<dbReference type="Gene3D" id="1.10.287.130">
    <property type="match status" value="1"/>
</dbReference>
<keyword evidence="6" id="KW-0808">Transferase</keyword>
<dbReference type="Gene3D" id="3.30.565.10">
    <property type="entry name" value="Histidine kinase-like ATPase, C-terminal domain"/>
    <property type="match status" value="1"/>
</dbReference>
<dbReference type="InterPro" id="IPR005467">
    <property type="entry name" value="His_kinase_dom"/>
</dbReference>
<dbReference type="Pfam" id="PF02518">
    <property type="entry name" value="HATPase_c"/>
    <property type="match status" value="1"/>
</dbReference>
<dbReference type="InterPro" id="IPR004358">
    <property type="entry name" value="Sig_transdc_His_kin-like_C"/>
</dbReference>
<dbReference type="InterPro" id="IPR036097">
    <property type="entry name" value="HisK_dim/P_sf"/>
</dbReference>
<comment type="subcellular location">
    <subcellularLocation>
        <location evidence="2">Cell membrane</location>
        <topology evidence="2">Multi-pass membrane protein</topology>
    </subcellularLocation>
</comment>
<dbReference type="CDD" id="cd00082">
    <property type="entry name" value="HisKA"/>
    <property type="match status" value="1"/>
</dbReference>
<dbReference type="SMART" id="SM00388">
    <property type="entry name" value="HisKA"/>
    <property type="match status" value="1"/>
</dbReference>
<evidence type="ECO:0000256" key="12">
    <source>
        <dbReference type="ARBA" id="ARBA00023012"/>
    </source>
</evidence>
<keyword evidence="13" id="KW-0472">Membrane</keyword>
<keyword evidence="9" id="KW-0418">Kinase</keyword>
<dbReference type="PANTHER" id="PTHR45528:SF12">
    <property type="entry name" value="SENSOR HISTIDINE KINASE ARSS"/>
    <property type="match status" value="1"/>
</dbReference>
<feature type="domain" description="Histidine kinase" evidence="14">
    <location>
        <begin position="237"/>
        <end position="448"/>
    </location>
</feature>
<evidence type="ECO:0000256" key="5">
    <source>
        <dbReference type="ARBA" id="ARBA00022553"/>
    </source>
</evidence>
<keyword evidence="7" id="KW-0812">Transmembrane</keyword>
<evidence type="ECO:0000256" key="3">
    <source>
        <dbReference type="ARBA" id="ARBA00012438"/>
    </source>
</evidence>
<keyword evidence="4" id="KW-1003">Cell membrane</keyword>
<accession>A0A0M0LGL9</accession>
<dbReference type="SMART" id="SM00304">
    <property type="entry name" value="HAMP"/>
    <property type="match status" value="1"/>
</dbReference>